<feature type="region of interest" description="Disordered" evidence="6">
    <location>
        <begin position="136"/>
        <end position="157"/>
    </location>
</feature>
<dbReference type="AlphaFoldDB" id="A0A068TLQ3"/>
<protein>
    <recommendedName>
        <fullName evidence="7">GRF-type domain-containing protein</fullName>
    </recommendedName>
</protein>
<dbReference type="PhylomeDB" id="A0A068TLQ3"/>
<dbReference type="PROSITE" id="PS51999">
    <property type="entry name" value="ZF_GRF"/>
    <property type="match status" value="1"/>
</dbReference>
<dbReference type="OrthoDB" id="2822301at2759"/>
<keyword evidence="2 4" id="KW-0863">Zinc-finger</keyword>
<feature type="compositionally biased region" description="Basic and acidic residues" evidence="6">
    <location>
        <begin position="136"/>
        <end position="145"/>
    </location>
</feature>
<reference evidence="9" key="1">
    <citation type="journal article" date="2014" name="Science">
        <title>The coffee genome provides insight into the convergent evolution of caffeine biosynthesis.</title>
        <authorList>
            <person name="Denoeud F."/>
            <person name="Carretero-Paulet L."/>
            <person name="Dereeper A."/>
            <person name="Droc G."/>
            <person name="Guyot R."/>
            <person name="Pietrella M."/>
            <person name="Zheng C."/>
            <person name="Alberti A."/>
            <person name="Anthony F."/>
            <person name="Aprea G."/>
            <person name="Aury J.M."/>
            <person name="Bento P."/>
            <person name="Bernard M."/>
            <person name="Bocs S."/>
            <person name="Campa C."/>
            <person name="Cenci A."/>
            <person name="Combes M.C."/>
            <person name="Crouzillat D."/>
            <person name="Da Silva C."/>
            <person name="Daddiego L."/>
            <person name="De Bellis F."/>
            <person name="Dussert S."/>
            <person name="Garsmeur O."/>
            <person name="Gayraud T."/>
            <person name="Guignon V."/>
            <person name="Jahn K."/>
            <person name="Jamilloux V."/>
            <person name="Joet T."/>
            <person name="Labadie K."/>
            <person name="Lan T."/>
            <person name="Leclercq J."/>
            <person name="Lepelley M."/>
            <person name="Leroy T."/>
            <person name="Li L.T."/>
            <person name="Librado P."/>
            <person name="Lopez L."/>
            <person name="Munoz A."/>
            <person name="Noel B."/>
            <person name="Pallavicini A."/>
            <person name="Perrotta G."/>
            <person name="Poncet V."/>
            <person name="Pot D."/>
            <person name="Priyono X."/>
            <person name="Rigoreau M."/>
            <person name="Rouard M."/>
            <person name="Rozas J."/>
            <person name="Tranchant-Dubreuil C."/>
            <person name="VanBuren R."/>
            <person name="Zhang Q."/>
            <person name="Andrade A.C."/>
            <person name="Argout X."/>
            <person name="Bertrand B."/>
            <person name="de Kochko A."/>
            <person name="Graziosi G."/>
            <person name="Henry R.J."/>
            <person name="Jayarama X."/>
            <person name="Ming R."/>
            <person name="Nagai C."/>
            <person name="Rounsley S."/>
            <person name="Sankoff D."/>
            <person name="Giuliano G."/>
            <person name="Albert V.A."/>
            <person name="Wincker P."/>
            <person name="Lashermes P."/>
        </authorList>
    </citation>
    <scope>NUCLEOTIDE SEQUENCE [LARGE SCALE GENOMIC DNA]</scope>
    <source>
        <strain evidence="9">cv. DH200-94</strain>
    </source>
</reference>
<evidence type="ECO:0000259" key="7">
    <source>
        <dbReference type="PROSITE" id="PS51999"/>
    </source>
</evidence>
<evidence type="ECO:0000256" key="3">
    <source>
        <dbReference type="ARBA" id="ARBA00022833"/>
    </source>
</evidence>
<sequence length="157" mass="18432">MSSLEVSDLKCSKGFELKCKCGLTAGRRVSRTRANLFRLFYNCPKSDFADQCEFFEWADDLSPTGDKHLDEINEISSECRRLQERIDLIREEHDTERATWIREREQLMSQLLSIKMELDQMKTRIKIVHESDLMPPYDEKLSNPKDEEDDPVVIQTV</sequence>
<keyword evidence="5" id="KW-0175">Coiled coil</keyword>
<organism evidence="8 9">
    <name type="scientific">Coffea canephora</name>
    <name type="common">Robusta coffee</name>
    <dbReference type="NCBI Taxonomy" id="49390"/>
    <lineage>
        <taxon>Eukaryota</taxon>
        <taxon>Viridiplantae</taxon>
        <taxon>Streptophyta</taxon>
        <taxon>Embryophyta</taxon>
        <taxon>Tracheophyta</taxon>
        <taxon>Spermatophyta</taxon>
        <taxon>Magnoliopsida</taxon>
        <taxon>eudicotyledons</taxon>
        <taxon>Gunneridae</taxon>
        <taxon>Pentapetalae</taxon>
        <taxon>asterids</taxon>
        <taxon>lamiids</taxon>
        <taxon>Gentianales</taxon>
        <taxon>Rubiaceae</taxon>
        <taxon>Ixoroideae</taxon>
        <taxon>Gardenieae complex</taxon>
        <taxon>Bertiereae - Coffeeae clade</taxon>
        <taxon>Coffeeae</taxon>
        <taxon>Coffea</taxon>
    </lineage>
</organism>
<dbReference type="PANTHER" id="PTHR33248">
    <property type="entry name" value="ZINC ION-BINDING PROTEIN"/>
    <property type="match status" value="1"/>
</dbReference>
<feature type="coiled-coil region" evidence="5">
    <location>
        <begin position="72"/>
        <end position="124"/>
    </location>
</feature>
<feature type="domain" description="GRF-type" evidence="7">
    <location>
        <begin position="19"/>
        <end position="61"/>
    </location>
</feature>
<keyword evidence="3" id="KW-0862">Zinc</keyword>
<dbReference type="EMBL" id="HG739085">
    <property type="protein sequence ID" value="CDO97235.1"/>
    <property type="molecule type" value="Genomic_DNA"/>
</dbReference>
<proteinExistence type="predicted"/>
<dbReference type="InParanoid" id="A0A068TLQ3"/>
<evidence type="ECO:0000256" key="6">
    <source>
        <dbReference type="SAM" id="MobiDB-lite"/>
    </source>
</evidence>
<evidence type="ECO:0000256" key="2">
    <source>
        <dbReference type="ARBA" id="ARBA00022771"/>
    </source>
</evidence>
<dbReference type="InterPro" id="IPR010666">
    <property type="entry name" value="Znf_GRF"/>
</dbReference>
<dbReference type="Pfam" id="PF06839">
    <property type="entry name" value="Zn_ribbon_GRF"/>
    <property type="match status" value="1"/>
</dbReference>
<keyword evidence="1" id="KW-0479">Metal-binding</keyword>
<gene>
    <name evidence="8" type="ORF">GSCOC_T00014505001</name>
</gene>
<dbReference type="Gramene" id="CDO97235">
    <property type="protein sequence ID" value="CDO97235"/>
    <property type="gene ID" value="GSCOC_T00014505001"/>
</dbReference>
<dbReference type="Proteomes" id="UP000295252">
    <property type="component" value="Chromosome IV"/>
</dbReference>
<dbReference type="OMA" id="DCERTEW"/>
<keyword evidence="9" id="KW-1185">Reference proteome</keyword>
<evidence type="ECO:0000313" key="8">
    <source>
        <dbReference type="EMBL" id="CDO97235.1"/>
    </source>
</evidence>
<dbReference type="GO" id="GO:0008270">
    <property type="term" value="F:zinc ion binding"/>
    <property type="evidence" value="ECO:0007669"/>
    <property type="project" value="UniProtKB-KW"/>
</dbReference>
<name>A0A068TLQ3_COFCA</name>
<evidence type="ECO:0000256" key="4">
    <source>
        <dbReference type="PROSITE-ProRule" id="PRU01343"/>
    </source>
</evidence>
<accession>A0A068TLQ3</accession>
<evidence type="ECO:0000256" key="5">
    <source>
        <dbReference type="SAM" id="Coils"/>
    </source>
</evidence>
<evidence type="ECO:0000256" key="1">
    <source>
        <dbReference type="ARBA" id="ARBA00022723"/>
    </source>
</evidence>
<evidence type="ECO:0000313" key="9">
    <source>
        <dbReference type="Proteomes" id="UP000295252"/>
    </source>
</evidence>